<name>A0ABQ9HLM7_9NEOP</name>
<protein>
    <recommendedName>
        <fullName evidence="2">Integrase catalytic domain-containing protein</fullName>
    </recommendedName>
</protein>
<evidence type="ECO:0000259" key="2">
    <source>
        <dbReference type="PROSITE" id="PS50994"/>
    </source>
</evidence>
<proteinExistence type="predicted"/>
<accession>A0ABQ9HLM7</accession>
<gene>
    <name evidence="3" type="ORF">PR048_011455</name>
</gene>
<evidence type="ECO:0000313" key="4">
    <source>
        <dbReference type="Proteomes" id="UP001159363"/>
    </source>
</evidence>
<comment type="caution">
    <text evidence="3">The sequence shown here is derived from an EMBL/GenBank/DDBJ whole genome shotgun (WGS) entry which is preliminary data.</text>
</comment>
<dbReference type="Gene3D" id="3.30.420.10">
    <property type="entry name" value="Ribonuclease H-like superfamily/Ribonuclease H"/>
    <property type="match status" value="1"/>
</dbReference>
<dbReference type="SUPFAM" id="SSF53098">
    <property type="entry name" value="Ribonuclease H-like"/>
    <property type="match status" value="1"/>
</dbReference>
<feature type="region of interest" description="Disordered" evidence="1">
    <location>
        <begin position="262"/>
        <end position="289"/>
    </location>
</feature>
<organism evidence="3 4">
    <name type="scientific">Dryococelus australis</name>
    <dbReference type="NCBI Taxonomy" id="614101"/>
    <lineage>
        <taxon>Eukaryota</taxon>
        <taxon>Metazoa</taxon>
        <taxon>Ecdysozoa</taxon>
        <taxon>Arthropoda</taxon>
        <taxon>Hexapoda</taxon>
        <taxon>Insecta</taxon>
        <taxon>Pterygota</taxon>
        <taxon>Neoptera</taxon>
        <taxon>Polyneoptera</taxon>
        <taxon>Phasmatodea</taxon>
        <taxon>Verophasmatodea</taxon>
        <taxon>Anareolatae</taxon>
        <taxon>Phasmatidae</taxon>
        <taxon>Eurycanthinae</taxon>
        <taxon>Dryococelus</taxon>
    </lineage>
</organism>
<dbReference type="InterPro" id="IPR001584">
    <property type="entry name" value="Integrase_cat-core"/>
</dbReference>
<sequence>MYTIVTCNRRATQGKSRATLRLDLDIVRPMPKTASGNHYILTVIDHFSRYLVMQPLPDEAAETVAHTFVFDWILKFGVSDPTIIDQGTNFVCVSFESKKVGNSRTSTRKWKTEHMHRTIAKMIYQDMMVGIHTRTNTQLSHYEIVHGTKMSSPYEHLTERLAVGNSHVVEIARKLHDMWNSLKQCNSSTFLEQNVQCNNKAVDRQNKVGDLQSSVKVESSQEVPASLKGTISSHRVVISITLPTSATNDQYRLCGRPHKLHPALPPVKKKPRSSATLLPDPASAHTRGKVTKVSPPISITIVCIIVWHKFVLCVLASEIRVKPSNLNIVFEFQSDVIVSDSENIVVVNFNISASSEG</sequence>
<dbReference type="PROSITE" id="PS50994">
    <property type="entry name" value="INTEGRASE"/>
    <property type="match status" value="1"/>
</dbReference>
<dbReference type="InterPro" id="IPR012337">
    <property type="entry name" value="RNaseH-like_sf"/>
</dbReference>
<dbReference type="InterPro" id="IPR036397">
    <property type="entry name" value="RNaseH_sf"/>
</dbReference>
<dbReference type="Proteomes" id="UP001159363">
    <property type="component" value="Chromosome X"/>
</dbReference>
<feature type="domain" description="Integrase catalytic" evidence="2">
    <location>
        <begin position="10"/>
        <end position="96"/>
    </location>
</feature>
<keyword evidence="4" id="KW-1185">Reference proteome</keyword>
<evidence type="ECO:0000313" key="3">
    <source>
        <dbReference type="EMBL" id="KAJ8885258.1"/>
    </source>
</evidence>
<feature type="compositionally biased region" description="Basic residues" evidence="1">
    <location>
        <begin position="262"/>
        <end position="272"/>
    </location>
</feature>
<reference evidence="3 4" key="1">
    <citation type="submission" date="2023-02" db="EMBL/GenBank/DDBJ databases">
        <title>LHISI_Scaffold_Assembly.</title>
        <authorList>
            <person name="Stuart O.P."/>
            <person name="Cleave R."/>
            <person name="Magrath M.J.L."/>
            <person name="Mikheyev A.S."/>
        </authorList>
    </citation>
    <scope>NUCLEOTIDE SEQUENCE [LARGE SCALE GENOMIC DNA]</scope>
    <source>
        <strain evidence="3">Daus_M_001</strain>
        <tissue evidence="3">Leg muscle</tissue>
    </source>
</reference>
<dbReference type="EMBL" id="JARBHB010000004">
    <property type="protein sequence ID" value="KAJ8885258.1"/>
    <property type="molecule type" value="Genomic_DNA"/>
</dbReference>
<evidence type="ECO:0000256" key="1">
    <source>
        <dbReference type="SAM" id="MobiDB-lite"/>
    </source>
</evidence>